<evidence type="ECO:0000256" key="1">
    <source>
        <dbReference type="SAM" id="SignalP"/>
    </source>
</evidence>
<gene>
    <name evidence="3" type="ORF">AM1BK_25570</name>
</gene>
<evidence type="ECO:0000259" key="2">
    <source>
        <dbReference type="PROSITE" id="PS51781"/>
    </source>
</evidence>
<keyword evidence="4" id="KW-1185">Reference proteome</keyword>
<dbReference type="Pfam" id="PF08486">
    <property type="entry name" value="SpoIID"/>
    <property type="match status" value="1"/>
</dbReference>
<dbReference type="Gene3D" id="2.30.30.40">
    <property type="entry name" value="SH3 Domains"/>
    <property type="match status" value="1"/>
</dbReference>
<feature type="signal peptide" evidence="1">
    <location>
        <begin position="1"/>
        <end position="26"/>
    </location>
</feature>
<name>A0ABQ3N255_9BACI</name>
<dbReference type="PANTHER" id="PTHR30032">
    <property type="entry name" value="N-ACETYLMURAMOYL-L-ALANINE AMIDASE-RELATED"/>
    <property type="match status" value="1"/>
</dbReference>
<protein>
    <recommendedName>
        <fullName evidence="2">SH3b domain-containing protein</fullName>
    </recommendedName>
</protein>
<dbReference type="Gene3D" id="2.60.40.10">
    <property type="entry name" value="Immunoglobulins"/>
    <property type="match status" value="1"/>
</dbReference>
<keyword evidence="1" id="KW-0732">Signal</keyword>
<dbReference type="PANTHER" id="PTHR30032:SF4">
    <property type="entry name" value="AMIDASE ENHANCER"/>
    <property type="match status" value="1"/>
</dbReference>
<dbReference type="EMBL" id="BNDS01000010">
    <property type="protein sequence ID" value="GHH99014.1"/>
    <property type="molecule type" value="Genomic_DNA"/>
</dbReference>
<dbReference type="Pfam" id="PF08239">
    <property type="entry name" value="SH3_3"/>
    <property type="match status" value="1"/>
</dbReference>
<feature type="domain" description="SH3b" evidence="2">
    <location>
        <begin position="675"/>
        <end position="734"/>
    </location>
</feature>
<feature type="chain" id="PRO_5046416562" description="SH3b domain-containing protein" evidence="1">
    <location>
        <begin position="27"/>
        <end position="734"/>
    </location>
</feature>
<organism evidence="3 4">
    <name type="scientific">Neobacillus kokaensis</name>
    <dbReference type="NCBI Taxonomy" id="2759023"/>
    <lineage>
        <taxon>Bacteria</taxon>
        <taxon>Bacillati</taxon>
        <taxon>Bacillota</taxon>
        <taxon>Bacilli</taxon>
        <taxon>Bacillales</taxon>
        <taxon>Bacillaceae</taxon>
        <taxon>Neobacillus</taxon>
    </lineage>
</organism>
<evidence type="ECO:0000313" key="4">
    <source>
        <dbReference type="Proteomes" id="UP000637074"/>
    </source>
</evidence>
<dbReference type="NCBIfam" id="TIGR02669">
    <property type="entry name" value="SpoIID_LytB"/>
    <property type="match status" value="1"/>
</dbReference>
<dbReference type="InterPro" id="IPR013783">
    <property type="entry name" value="Ig-like_fold"/>
</dbReference>
<evidence type="ECO:0000313" key="3">
    <source>
        <dbReference type="EMBL" id="GHH99014.1"/>
    </source>
</evidence>
<dbReference type="SMART" id="SM00287">
    <property type="entry name" value="SH3b"/>
    <property type="match status" value="1"/>
</dbReference>
<dbReference type="InterPro" id="IPR003646">
    <property type="entry name" value="SH3-like_bac-type"/>
</dbReference>
<dbReference type="InterPro" id="IPR013486">
    <property type="entry name" value="SpoIID/LytB"/>
</dbReference>
<dbReference type="Proteomes" id="UP000637074">
    <property type="component" value="Unassembled WGS sequence"/>
</dbReference>
<dbReference type="PROSITE" id="PS51781">
    <property type="entry name" value="SH3B"/>
    <property type="match status" value="1"/>
</dbReference>
<comment type="caution">
    <text evidence="3">The sequence shown here is derived from an EMBL/GenBank/DDBJ whole genome shotgun (WGS) entry which is preliminary data.</text>
</comment>
<reference evidence="3 4" key="1">
    <citation type="journal article" date="2022" name="Int. J. Syst. Evol. Microbiol.">
        <title>Neobacillus kokaensis sp. nov., isolated from soil.</title>
        <authorList>
            <person name="Yuki K."/>
            <person name="Matsubara H."/>
            <person name="Yamaguchi S."/>
        </authorList>
    </citation>
    <scope>NUCLEOTIDE SEQUENCE [LARGE SCALE GENOMIC DNA]</scope>
    <source>
        <strain evidence="3 4">LOB 377</strain>
    </source>
</reference>
<dbReference type="RefSeq" id="WP_191273385.1">
    <property type="nucleotide sequence ID" value="NZ_BNDS01000010.1"/>
</dbReference>
<dbReference type="InterPro" id="IPR051922">
    <property type="entry name" value="Bact_Sporulation_Assoc"/>
</dbReference>
<sequence>MKKSAASLLVIILLFSLLSPSASAEAAEPIVKVKLVNYLGNKSSITIKPTGDYIVQESNTRLLNGKSYTIKYENQDQLTLLDGTSTIITTDQLHVIPLVETNFLSINDRPYLGSFQFVSENSKYVRPINNVYMEDYLKGVVPYEMMDGWKREALKAQAVAARTYALQRISRIIDDSINYQVYAGYKWLPNSTAAVEETRGRVLKVTNYYGKLVLADGLFSASNGGKTESNANVWGSTALSYLPIKDDPFDAQANIKWQFTVQKKQLEPANKTWSQMNEADAAIAGKIKSWMASHGYAGKELKLLGIPVLGFHTPKSGGRISKGDITVEFITKDKVDVNGAYVPQKLVYTDVPASQIRAMVGIDKMWSYLISNITETKDSITVSGLGNGHGVGLSQWGAQKRAEAGQNYSEILGFYYDGASLIQEYNERPIFTAPTLSPVESVTSGEQPGKEQTESLIEDTTPPIISSVSINVDNVKNKANLSFTINEASKLTLYIKDNQNKKDYVLENDPLNAGNVTKEIDLSSYVAGKYYFGIITVDESNNRSSALPSFEIIRTSASTTKTPTPATVKPVPAKDKTAPKISAAKVSVDNVKYKGSLTFKTNEAAYLTITLKDSRGKTIKTLKNYSYTKAGNIKQDFDLASLANGKYTVAISATDKSKNRSSSSSSFTVIKKAKTKTGKVTATRLNMRASASTRAKVVFTLKKYQNVTILSTSGSWYKVKYSTKTGYVSKAYIK</sequence>
<accession>A0ABQ3N255</accession>
<proteinExistence type="predicted"/>
<dbReference type="InterPro" id="IPR013693">
    <property type="entry name" value="SpoIID/LytB_N"/>
</dbReference>